<evidence type="ECO:0000256" key="1">
    <source>
        <dbReference type="SAM" id="MobiDB-lite"/>
    </source>
</evidence>
<protein>
    <submittedName>
        <fullName evidence="3">Uncharacterized protein</fullName>
    </submittedName>
</protein>
<organism evidence="3 4">
    <name type="scientific">Penicillium chermesinum</name>
    <dbReference type="NCBI Taxonomy" id="63820"/>
    <lineage>
        <taxon>Eukaryota</taxon>
        <taxon>Fungi</taxon>
        <taxon>Dikarya</taxon>
        <taxon>Ascomycota</taxon>
        <taxon>Pezizomycotina</taxon>
        <taxon>Eurotiomycetes</taxon>
        <taxon>Eurotiomycetidae</taxon>
        <taxon>Eurotiales</taxon>
        <taxon>Aspergillaceae</taxon>
        <taxon>Penicillium</taxon>
    </lineage>
</organism>
<reference evidence="3" key="1">
    <citation type="submission" date="2022-11" db="EMBL/GenBank/DDBJ databases">
        <authorList>
            <person name="Petersen C."/>
        </authorList>
    </citation>
    <scope>NUCLEOTIDE SEQUENCE</scope>
    <source>
        <strain evidence="3">IBT 19713</strain>
    </source>
</reference>
<dbReference type="RefSeq" id="XP_058333070.1">
    <property type="nucleotide sequence ID" value="XM_058474067.1"/>
</dbReference>
<proteinExistence type="predicted"/>
<reference evidence="3" key="2">
    <citation type="journal article" date="2023" name="IMA Fungus">
        <title>Comparative genomic study of the Penicillium genus elucidates a diverse pangenome and 15 lateral gene transfer events.</title>
        <authorList>
            <person name="Petersen C."/>
            <person name="Sorensen T."/>
            <person name="Nielsen M.R."/>
            <person name="Sondergaard T.E."/>
            <person name="Sorensen J.L."/>
            <person name="Fitzpatrick D.A."/>
            <person name="Frisvad J.C."/>
            <person name="Nielsen K.L."/>
        </authorList>
    </citation>
    <scope>NUCLEOTIDE SEQUENCE</scope>
    <source>
        <strain evidence="3">IBT 19713</strain>
    </source>
</reference>
<feature type="region of interest" description="Disordered" evidence="1">
    <location>
        <begin position="181"/>
        <end position="207"/>
    </location>
</feature>
<evidence type="ECO:0000256" key="2">
    <source>
        <dbReference type="SAM" id="Phobius"/>
    </source>
</evidence>
<feature type="compositionally biased region" description="Polar residues" evidence="1">
    <location>
        <begin position="224"/>
        <end position="237"/>
    </location>
</feature>
<feature type="region of interest" description="Disordered" evidence="1">
    <location>
        <begin position="224"/>
        <end position="277"/>
    </location>
</feature>
<dbReference type="EMBL" id="JAPQKS010000003">
    <property type="protein sequence ID" value="KAJ5240151.1"/>
    <property type="molecule type" value="Genomic_DNA"/>
</dbReference>
<dbReference type="OrthoDB" id="4506111at2759"/>
<dbReference type="Proteomes" id="UP001150941">
    <property type="component" value="Unassembled WGS sequence"/>
</dbReference>
<keyword evidence="2" id="KW-0812">Transmembrane</keyword>
<gene>
    <name evidence="3" type="ORF">N7468_004770</name>
</gene>
<keyword evidence="2" id="KW-0472">Membrane</keyword>
<name>A0A9W9P8Y8_9EURO</name>
<dbReference type="AlphaFoldDB" id="A0A9W9P8Y8"/>
<evidence type="ECO:0000313" key="3">
    <source>
        <dbReference type="EMBL" id="KAJ5240151.1"/>
    </source>
</evidence>
<dbReference type="GeneID" id="83201370"/>
<keyword evidence="2" id="KW-1133">Transmembrane helix</keyword>
<sequence>MTESLRDAAGDRKWPAIFFGDDAPLPRWKLVALANPPDADDLEHQLITTYDDKTHIPGVHRGSHPMSYDGKIGLGALDWELEYGPESGFNGFSKEEVYEVAFRCLVDATYDFLCREEIRAWISRQKWFHVANVDDPLPPIRHPPKLTLFGRARRKDSGVYFPNFEPLGKNGRLFDDFDRPTLCLDRGTNQTRPKSPSPSNQRRRPPRDPLIEMMLKNENTTLVAPGKVSSSFNPTHDSPQPQPPSSPVLPPKAGQPHSAALSNVERGSSGRSDRPQQGGRLAEICEYKCVSFSVILLILSMFICLFLYGFNIIN</sequence>
<feature type="transmembrane region" description="Helical" evidence="2">
    <location>
        <begin position="290"/>
        <end position="310"/>
    </location>
</feature>
<feature type="compositionally biased region" description="Pro residues" evidence="1">
    <location>
        <begin position="240"/>
        <end position="250"/>
    </location>
</feature>
<accession>A0A9W9P8Y8</accession>
<keyword evidence="4" id="KW-1185">Reference proteome</keyword>
<evidence type="ECO:0000313" key="4">
    <source>
        <dbReference type="Proteomes" id="UP001150941"/>
    </source>
</evidence>
<comment type="caution">
    <text evidence="3">The sequence shown here is derived from an EMBL/GenBank/DDBJ whole genome shotgun (WGS) entry which is preliminary data.</text>
</comment>